<feature type="transmembrane region" description="Helical" evidence="1">
    <location>
        <begin position="208"/>
        <end position="228"/>
    </location>
</feature>
<feature type="transmembrane region" description="Helical" evidence="1">
    <location>
        <begin position="353"/>
        <end position="374"/>
    </location>
</feature>
<dbReference type="AlphaFoldDB" id="A0A395JNN4"/>
<keyword evidence="3" id="KW-1185">Reference proteome</keyword>
<dbReference type="InterPro" id="IPR005625">
    <property type="entry name" value="PepSY-ass_TM"/>
</dbReference>
<keyword evidence="1" id="KW-0812">Transmembrane</keyword>
<dbReference type="InParanoid" id="A0A395JNN4"/>
<protein>
    <submittedName>
        <fullName evidence="2">Putative iron-regulated membrane protein</fullName>
    </submittedName>
</protein>
<sequence>MRTSLVKLHRYLGLGMALFLLCAGLTGSVIAFQDRLEIWLNPELFEIDEVGEPSLSATELVARIEASDPRIRVNYQPIVSAATYALVSYVEPRHNPVTGELYDIDYDEVFINPVTGEIKGKRMWGECCFERKNLIPFIYKLHNRLLLPKPLGSRIMGMVALLWVLMSLVGLYLTLPRGNQFLKKWKRAWTVQWRNPWKIKFLQLHKSIGLWCWLLMLSSAVTGLSMNLEDELFNPLVKTVSSYSKTDVVDEASLPANAVDFSSALEIAVEYAERNQLAVLPSVIKYSTSTNHYRVNLAEPSTLGLGPITVYVGAGSGQVLAVADPAGDTAGDFVAALRLPLHSGRVAGTAGSVLVALTGLMTALMVIVGVSMWFRRRFR</sequence>
<dbReference type="PANTHER" id="PTHR34219">
    <property type="entry name" value="IRON-REGULATED INNER MEMBRANE PROTEIN-RELATED"/>
    <property type="match status" value="1"/>
</dbReference>
<dbReference type="PANTHER" id="PTHR34219:SF5">
    <property type="entry name" value="BLR4505 PROTEIN"/>
    <property type="match status" value="1"/>
</dbReference>
<evidence type="ECO:0000313" key="2">
    <source>
        <dbReference type="EMBL" id="RBP52923.1"/>
    </source>
</evidence>
<organism evidence="2 3">
    <name type="scientific">Arenicella xantha</name>
    <dbReference type="NCBI Taxonomy" id="644221"/>
    <lineage>
        <taxon>Bacteria</taxon>
        <taxon>Pseudomonadati</taxon>
        <taxon>Pseudomonadota</taxon>
        <taxon>Gammaproteobacteria</taxon>
        <taxon>Arenicellales</taxon>
        <taxon>Arenicellaceae</taxon>
        <taxon>Arenicella</taxon>
    </lineage>
</organism>
<dbReference type="Proteomes" id="UP000253083">
    <property type="component" value="Unassembled WGS sequence"/>
</dbReference>
<proteinExistence type="predicted"/>
<gene>
    <name evidence="2" type="ORF">DFR28_101307</name>
</gene>
<comment type="caution">
    <text evidence="2">The sequence shown here is derived from an EMBL/GenBank/DDBJ whole genome shotgun (WGS) entry which is preliminary data.</text>
</comment>
<dbReference type="Pfam" id="PF03929">
    <property type="entry name" value="PepSY_TM"/>
    <property type="match status" value="1"/>
</dbReference>
<dbReference type="RefSeq" id="WP_170131929.1">
    <property type="nucleotide sequence ID" value="NZ_QNRT01000001.1"/>
</dbReference>
<dbReference type="EMBL" id="QNRT01000001">
    <property type="protein sequence ID" value="RBP52923.1"/>
    <property type="molecule type" value="Genomic_DNA"/>
</dbReference>
<reference evidence="2 3" key="1">
    <citation type="submission" date="2018-06" db="EMBL/GenBank/DDBJ databases">
        <title>Genomic Encyclopedia of Type Strains, Phase IV (KMG-IV): sequencing the most valuable type-strain genomes for metagenomic binning, comparative biology and taxonomic classification.</title>
        <authorList>
            <person name="Goeker M."/>
        </authorList>
    </citation>
    <scope>NUCLEOTIDE SEQUENCE [LARGE SCALE GENOMIC DNA]</scope>
    <source>
        <strain evidence="2 3">DSM 24032</strain>
    </source>
</reference>
<evidence type="ECO:0000313" key="3">
    <source>
        <dbReference type="Proteomes" id="UP000253083"/>
    </source>
</evidence>
<evidence type="ECO:0000256" key="1">
    <source>
        <dbReference type="SAM" id="Phobius"/>
    </source>
</evidence>
<accession>A0A395JNN4</accession>
<name>A0A395JNN4_9GAMM</name>
<feature type="transmembrane region" description="Helical" evidence="1">
    <location>
        <begin position="155"/>
        <end position="175"/>
    </location>
</feature>
<keyword evidence="1" id="KW-0472">Membrane</keyword>
<keyword evidence="1" id="KW-1133">Transmembrane helix</keyword>